<evidence type="ECO:0000313" key="4">
    <source>
        <dbReference type="Proteomes" id="UP000005940"/>
    </source>
</evidence>
<dbReference type="EMBL" id="CP029159">
    <property type="protein sequence ID" value="QKM71214.1"/>
    <property type="molecule type" value="Genomic_DNA"/>
</dbReference>
<dbReference type="InterPro" id="IPR003115">
    <property type="entry name" value="ParB_N"/>
</dbReference>
<reference evidence="3 4" key="1">
    <citation type="journal article" date="2012" name="J. Bacteriol.">
        <title>Draft genome of Streptomyces tsukubaensis NRRL 18488, the producer of the clinically important immunosuppressant tacrolimus (FK506).</title>
        <authorList>
            <person name="Barreiro C."/>
            <person name="Prieto C."/>
            <person name="Sola-Landa A."/>
            <person name="Solera E."/>
            <person name="Martinez-Castro M."/>
            <person name="Perez-Redondo R."/>
            <person name="Garcia-Estrada C."/>
            <person name="Aparicio J.F."/>
            <person name="Fernandez-Martinez L.T."/>
            <person name="Santos-Aberturas J."/>
            <person name="Salehi-Najafabadi Z."/>
            <person name="Rodriguez-Garcia A."/>
            <person name="Tauch A."/>
            <person name="Martin J.F."/>
        </authorList>
    </citation>
    <scope>NUCLEOTIDE SEQUENCE [LARGE SCALE GENOMIC DNA]</scope>
    <source>
        <strain evidence="4">DSM 42081 / NBRC 108919 / NRRL 18488 / 9993</strain>
    </source>
</reference>
<sequence length="425" mass="45860">MPLTDPRTGTLCPSLPDHCRAADANIIRRRSRTPDGVLPAQEIRASSREIAEPAREVITLPLPDAATTSAPAVRQANISTTEWGKLHHVKPEQDIVAVAISALTLGESPRVEGQDQEHIIRLAEAESPLPPIVVNRRTMQVIDGVHRVFATILRGEDRINAVFFDGSAEDAFLCAVQTNMAHGLPLSLADRRAAAERIVASHTHISDRAIARVTGLGAKTVAALRRRPVLTAPQVSTRVGIDGRTRPLNSTAGRIRAAQVLAARPEASLREVARLAGISPATVSDVKRRLAVGEPPAGNPPAVSGTKAPAGPDPGAGVPSHPVRQERSPAPQTPAEKASRTGRRTVAVALDPGHALEKLLRDPSLRQKQTGRELLRLLHHNAIVMKEWPELMAAVPEHCIRTTADLARQYAESWMQFEEQVRTTE</sequence>
<evidence type="ECO:0000313" key="3">
    <source>
        <dbReference type="EMBL" id="QKM71214.1"/>
    </source>
</evidence>
<feature type="compositionally biased region" description="Low complexity" evidence="1">
    <location>
        <begin position="308"/>
        <end position="317"/>
    </location>
</feature>
<dbReference type="SUPFAM" id="SSF110849">
    <property type="entry name" value="ParB/Sulfiredoxin"/>
    <property type="match status" value="1"/>
</dbReference>
<protein>
    <submittedName>
        <fullName evidence="3">Transcriptional regulator</fullName>
    </submittedName>
</protein>
<gene>
    <name evidence="3" type="ORF">STSU_032990</name>
</gene>
<dbReference type="SMART" id="SM00470">
    <property type="entry name" value="ParB"/>
    <property type="match status" value="1"/>
</dbReference>
<dbReference type="InterPro" id="IPR036086">
    <property type="entry name" value="ParB/Sulfiredoxin_sf"/>
</dbReference>
<feature type="region of interest" description="Disordered" evidence="1">
    <location>
        <begin position="291"/>
        <end position="344"/>
    </location>
</feature>
<keyword evidence="4" id="KW-1185">Reference proteome</keyword>
<accession>A0A7G3ULM5</accession>
<evidence type="ECO:0000256" key="1">
    <source>
        <dbReference type="SAM" id="MobiDB-lite"/>
    </source>
</evidence>
<evidence type="ECO:0000259" key="2">
    <source>
        <dbReference type="SMART" id="SM00470"/>
    </source>
</evidence>
<dbReference type="Proteomes" id="UP000005940">
    <property type="component" value="Chromosome"/>
</dbReference>
<name>A0A7G3ULM5_STRT9</name>
<feature type="domain" description="ParB-like N-terminal" evidence="2">
    <location>
        <begin position="96"/>
        <end position="180"/>
    </location>
</feature>
<proteinExistence type="predicted"/>
<organism evidence="3 4">
    <name type="scientific">Streptomyces tsukubensis (strain DSM 42081 / NBRC 108919 / NRRL 18488 / 9993)</name>
    <dbReference type="NCBI Taxonomy" id="1114943"/>
    <lineage>
        <taxon>Bacteria</taxon>
        <taxon>Bacillati</taxon>
        <taxon>Actinomycetota</taxon>
        <taxon>Actinomycetes</taxon>
        <taxon>Kitasatosporales</taxon>
        <taxon>Streptomycetaceae</taxon>
        <taxon>Streptomyces</taxon>
    </lineage>
</organism>
<dbReference type="AlphaFoldDB" id="A0A7G3ULM5"/>